<feature type="compositionally biased region" description="Low complexity" evidence="1">
    <location>
        <begin position="245"/>
        <end position="258"/>
    </location>
</feature>
<feature type="compositionally biased region" description="Polar residues" evidence="1">
    <location>
        <begin position="198"/>
        <end position="244"/>
    </location>
</feature>
<reference evidence="2" key="1">
    <citation type="submission" date="2025-08" db="UniProtKB">
        <authorList>
            <consortium name="RefSeq"/>
        </authorList>
    </citation>
    <scope>IDENTIFICATION</scope>
</reference>
<evidence type="ECO:0000256" key="1">
    <source>
        <dbReference type="SAM" id="MobiDB-lite"/>
    </source>
</evidence>
<proteinExistence type="predicted"/>
<protein>
    <recommendedName>
        <fullName evidence="3">DUF4283 domain-containing protein</fullName>
    </recommendedName>
</protein>
<dbReference type="PANTHER" id="PTHR31286">
    <property type="entry name" value="GLYCINE-RICH CELL WALL STRUCTURAL PROTEIN 1.8-LIKE"/>
    <property type="match status" value="1"/>
</dbReference>
<dbReference type="PANTHER" id="PTHR31286:SF99">
    <property type="entry name" value="DUF4283 DOMAIN-CONTAINING PROTEIN"/>
    <property type="match status" value="1"/>
</dbReference>
<sequence>MGPWFIFGHFLSVQKWEPNFLASEAKISKTAVWIRLPQLPTEFYDSVILQKIGNKIGKLLKVDACTSSTLRGRYARLCVELPLNIPVAHSIYIGSHKQSIHYEDGNLLCVKCGRLGHVQSKYNFKLVFNAPSPVALDSTVHQSNEQNVPVQCANEDLRHSNKEEKWETVIFPTKNKANQRMNSDIINDQIKPLSETIVSSSESPYTPLNINHSSTNNYAKNSSISTKTLSPSPNLKASKSTYYGQPSDSPSSPNDQPNILCPIPSSPRSPAPLLDRASFDGACNIIQHDTGRTRDSYCASKLSLPCRANIRGDAYGNEQLLQPCMVEQQTPSPSSIHEL</sequence>
<feature type="region of interest" description="Disordered" evidence="1">
    <location>
        <begin position="198"/>
        <end position="273"/>
    </location>
</feature>
<name>A0A1S3XUL7_TOBAC</name>
<evidence type="ECO:0000313" key="2">
    <source>
        <dbReference type="RefSeq" id="XP_016443387.1"/>
    </source>
</evidence>
<dbReference type="OrthoDB" id="990360at2759"/>
<dbReference type="RefSeq" id="XP_016443387.1">
    <property type="nucleotide sequence ID" value="XM_016587901.1"/>
</dbReference>
<dbReference type="KEGG" id="nta:107768753"/>
<evidence type="ECO:0008006" key="3">
    <source>
        <dbReference type="Google" id="ProtNLM"/>
    </source>
</evidence>
<accession>A0A1S3XUL7</accession>
<organism evidence="2">
    <name type="scientific">Nicotiana tabacum</name>
    <name type="common">Common tobacco</name>
    <dbReference type="NCBI Taxonomy" id="4097"/>
    <lineage>
        <taxon>Eukaryota</taxon>
        <taxon>Viridiplantae</taxon>
        <taxon>Streptophyta</taxon>
        <taxon>Embryophyta</taxon>
        <taxon>Tracheophyta</taxon>
        <taxon>Spermatophyta</taxon>
        <taxon>Magnoliopsida</taxon>
        <taxon>eudicotyledons</taxon>
        <taxon>Gunneridae</taxon>
        <taxon>Pentapetalae</taxon>
        <taxon>asterids</taxon>
        <taxon>lamiids</taxon>
        <taxon>Solanales</taxon>
        <taxon>Solanaceae</taxon>
        <taxon>Nicotianoideae</taxon>
        <taxon>Nicotianeae</taxon>
        <taxon>Nicotiana</taxon>
    </lineage>
</organism>
<dbReference type="InterPro" id="IPR040256">
    <property type="entry name" value="At4g02000-like"/>
</dbReference>
<gene>
    <name evidence="2" type="primary">LOC107768753</name>
</gene>
<dbReference type="PaxDb" id="4097-A0A1S3XUL7"/>
<dbReference type="AlphaFoldDB" id="A0A1S3XUL7"/>